<dbReference type="Pfam" id="PF08890">
    <property type="entry name" value="Phage_TAC_5"/>
    <property type="match status" value="1"/>
</dbReference>
<dbReference type="EMBL" id="BK015949">
    <property type="protein sequence ID" value="DAF86564.1"/>
    <property type="molecule type" value="Genomic_DNA"/>
</dbReference>
<reference evidence="1" key="1">
    <citation type="journal article" date="2021" name="Proc. Natl. Acad. Sci. U.S.A.">
        <title>A Catalog of Tens of Thousands of Viruses from Human Metagenomes Reveals Hidden Associations with Chronic Diseases.</title>
        <authorList>
            <person name="Tisza M.J."/>
            <person name="Buck C.B."/>
        </authorList>
    </citation>
    <scope>NUCLEOTIDE SEQUENCE</scope>
    <source>
        <strain evidence="1">Ctcx61</strain>
    </source>
</reference>
<sequence length="132" mass="15274">MSNVVDQLLKIDLGEIEIPRTTKKIYLKKLKQEFEFECVALDAEKASEIQMKAMELNNGTVDEIDMFKLKAYTVIEGCKDVFKNKDLMKHFNAPVPLELLRKLLLDGELTELFNTINDLSSYQETQENEIKN</sequence>
<dbReference type="InterPro" id="IPR038559">
    <property type="entry name" value="XkdN-like_sf"/>
</dbReference>
<name>A0A8S5TWI3_9CAUD</name>
<dbReference type="Gene3D" id="3.30.2220.30">
    <property type="match status" value="1"/>
</dbReference>
<organism evidence="1">
    <name type="scientific">Siphoviridae sp. ctcx61</name>
    <dbReference type="NCBI Taxonomy" id="2825575"/>
    <lineage>
        <taxon>Viruses</taxon>
        <taxon>Duplodnaviria</taxon>
        <taxon>Heunggongvirae</taxon>
        <taxon>Uroviricota</taxon>
        <taxon>Caudoviricetes</taxon>
    </lineage>
</organism>
<evidence type="ECO:0000313" key="1">
    <source>
        <dbReference type="EMBL" id="DAF86564.1"/>
    </source>
</evidence>
<proteinExistence type="predicted"/>
<dbReference type="InterPro" id="IPR014986">
    <property type="entry name" value="XkdN-like"/>
</dbReference>
<protein>
    <submittedName>
        <fullName evidence="1">Tail assembly chaperone protein</fullName>
    </submittedName>
</protein>
<accession>A0A8S5TWI3</accession>